<feature type="transmembrane region" description="Helical" evidence="7">
    <location>
        <begin position="201"/>
        <end position="220"/>
    </location>
</feature>
<dbReference type="EMBL" id="PVUE01000013">
    <property type="protein sequence ID" value="PRZ40863.1"/>
    <property type="molecule type" value="Genomic_DNA"/>
</dbReference>
<dbReference type="AlphaFoldDB" id="A0A2T0ZX03"/>
<gene>
    <name evidence="8" type="ORF">CLV47_11328</name>
</gene>
<evidence type="ECO:0000256" key="1">
    <source>
        <dbReference type="ARBA" id="ARBA00004651"/>
    </source>
</evidence>
<evidence type="ECO:0000256" key="5">
    <source>
        <dbReference type="ARBA" id="ARBA00023136"/>
    </source>
</evidence>
<keyword evidence="2" id="KW-1003">Cell membrane</keyword>
<dbReference type="PANTHER" id="PTHR30482:SF20">
    <property type="entry name" value="HIGH-AFFINITY BRANCHED-CHAIN AMINO ACID TRANSPORT SYSTEM PERMEASE PROTEIN LIVM"/>
    <property type="match status" value="1"/>
</dbReference>
<dbReference type="InterPro" id="IPR043428">
    <property type="entry name" value="LivM-like"/>
</dbReference>
<dbReference type="GO" id="GO:0015658">
    <property type="term" value="F:branched-chain amino acid transmembrane transporter activity"/>
    <property type="evidence" value="ECO:0007669"/>
    <property type="project" value="InterPro"/>
</dbReference>
<feature type="region of interest" description="Disordered" evidence="6">
    <location>
        <begin position="1"/>
        <end position="24"/>
    </location>
</feature>
<feature type="transmembrane region" description="Helical" evidence="7">
    <location>
        <begin position="325"/>
        <end position="347"/>
    </location>
</feature>
<evidence type="ECO:0000313" key="9">
    <source>
        <dbReference type="Proteomes" id="UP000237752"/>
    </source>
</evidence>
<protein>
    <submittedName>
        <fullName evidence="8">Amino acid/amide ABC transporter membrane protein 2 (HAAT family)</fullName>
    </submittedName>
</protein>
<dbReference type="OrthoDB" id="9814461at2"/>
<evidence type="ECO:0000256" key="3">
    <source>
        <dbReference type="ARBA" id="ARBA00022692"/>
    </source>
</evidence>
<feature type="transmembrane region" description="Helical" evidence="7">
    <location>
        <begin position="113"/>
        <end position="136"/>
    </location>
</feature>
<evidence type="ECO:0000256" key="6">
    <source>
        <dbReference type="SAM" id="MobiDB-lite"/>
    </source>
</evidence>
<dbReference type="CDD" id="cd06581">
    <property type="entry name" value="TM_PBP1_LivM_like"/>
    <property type="match status" value="1"/>
</dbReference>
<reference evidence="8 9" key="1">
    <citation type="submission" date="2018-03" db="EMBL/GenBank/DDBJ databases">
        <title>Genomic Encyclopedia of Archaeal and Bacterial Type Strains, Phase II (KMG-II): from individual species to whole genera.</title>
        <authorList>
            <person name="Goeker M."/>
        </authorList>
    </citation>
    <scope>NUCLEOTIDE SEQUENCE [LARGE SCALE GENOMIC DNA]</scope>
    <source>
        <strain evidence="8 9">DSM 100065</strain>
    </source>
</reference>
<dbReference type="InterPro" id="IPR001851">
    <property type="entry name" value="ABC_transp_permease"/>
</dbReference>
<keyword evidence="4 7" id="KW-1133">Transmembrane helix</keyword>
<evidence type="ECO:0000256" key="4">
    <source>
        <dbReference type="ARBA" id="ARBA00022989"/>
    </source>
</evidence>
<organism evidence="8 9">
    <name type="scientific">Antricoccus suffuscus</name>
    <dbReference type="NCBI Taxonomy" id="1629062"/>
    <lineage>
        <taxon>Bacteria</taxon>
        <taxon>Bacillati</taxon>
        <taxon>Actinomycetota</taxon>
        <taxon>Actinomycetes</taxon>
        <taxon>Geodermatophilales</taxon>
        <taxon>Antricoccaceae</taxon>
        <taxon>Antricoccus</taxon>
    </lineage>
</organism>
<dbReference type="Pfam" id="PF02653">
    <property type="entry name" value="BPD_transp_2"/>
    <property type="match status" value="1"/>
</dbReference>
<feature type="compositionally biased region" description="Polar residues" evidence="6">
    <location>
        <begin position="13"/>
        <end position="24"/>
    </location>
</feature>
<feature type="transmembrane region" description="Helical" evidence="7">
    <location>
        <begin position="143"/>
        <end position="160"/>
    </location>
</feature>
<evidence type="ECO:0000256" key="2">
    <source>
        <dbReference type="ARBA" id="ARBA00022475"/>
    </source>
</evidence>
<dbReference type="PANTHER" id="PTHR30482">
    <property type="entry name" value="HIGH-AFFINITY BRANCHED-CHAIN AMINO ACID TRANSPORT SYSTEM PERMEASE"/>
    <property type="match status" value="1"/>
</dbReference>
<feature type="compositionally biased region" description="Basic and acidic residues" evidence="6">
    <location>
        <begin position="1"/>
        <end position="10"/>
    </location>
</feature>
<proteinExistence type="predicted"/>
<name>A0A2T0ZX03_9ACTN</name>
<dbReference type="GO" id="GO:0005886">
    <property type="term" value="C:plasma membrane"/>
    <property type="evidence" value="ECO:0007669"/>
    <property type="project" value="UniProtKB-SubCell"/>
</dbReference>
<evidence type="ECO:0000313" key="8">
    <source>
        <dbReference type="EMBL" id="PRZ40863.1"/>
    </source>
</evidence>
<keyword evidence="3 7" id="KW-0812">Transmembrane</keyword>
<feature type="transmembrane region" description="Helical" evidence="7">
    <location>
        <begin position="89"/>
        <end position="107"/>
    </location>
</feature>
<comment type="caution">
    <text evidence="8">The sequence shown here is derived from an EMBL/GenBank/DDBJ whole genome shotgun (WGS) entry which is preliminary data.</text>
</comment>
<comment type="subcellular location">
    <subcellularLocation>
        <location evidence="1">Cell membrane</location>
        <topology evidence="1">Multi-pass membrane protein</topology>
    </subcellularLocation>
</comment>
<keyword evidence="9" id="KW-1185">Reference proteome</keyword>
<dbReference type="RefSeq" id="WP_106349801.1">
    <property type="nucleotide sequence ID" value="NZ_PVUE01000013.1"/>
</dbReference>
<sequence length="375" mass="39353">MTQTVREGRVASENGSPAGTGSSARRSLIWDDFGLRMRWRLLIALVCSALTIAVGAQSSSHEIYLITVIVMWALVAACLNIVFGLAGQLALGQGAFLALGAYIGVIGTGRFDWSGWVSLAVAGTAAAIITLLLGMVIFRARGLYFALLTTGLALVAYEVAEVWTSVTGGTAGVSTSGPIALGGAAKPFRLWPFTIDEDQSYLVLGTVVLALVLLATTVILRRKTGASWLAIREDETLAASVGIGVAKGKRIAFVLASVLVALVGVIYGHWLGYVLPENFSFATASFGPLAMVVIGGSGSIAGPVIGAVVVAGLPEMFRGLQSLSTLAYGALLLFVMLLMPSGIGGLFKQGWRWAVRRFRRPADTSQTKDGNDRDN</sequence>
<feature type="transmembrane region" description="Helical" evidence="7">
    <location>
        <begin position="290"/>
        <end position="313"/>
    </location>
</feature>
<evidence type="ECO:0000256" key="7">
    <source>
        <dbReference type="SAM" id="Phobius"/>
    </source>
</evidence>
<feature type="transmembrane region" description="Helical" evidence="7">
    <location>
        <begin position="63"/>
        <end position="82"/>
    </location>
</feature>
<feature type="transmembrane region" description="Helical" evidence="7">
    <location>
        <begin position="251"/>
        <end position="270"/>
    </location>
</feature>
<feature type="transmembrane region" description="Helical" evidence="7">
    <location>
        <begin position="39"/>
        <end position="57"/>
    </location>
</feature>
<dbReference type="Proteomes" id="UP000237752">
    <property type="component" value="Unassembled WGS sequence"/>
</dbReference>
<accession>A0A2T0ZX03</accession>
<keyword evidence="5 7" id="KW-0472">Membrane</keyword>